<reference evidence="2" key="1">
    <citation type="submission" date="2022-03" db="EMBL/GenBank/DDBJ databases">
        <authorList>
            <person name="Alioto T."/>
            <person name="Alioto T."/>
            <person name="Gomez Garrido J."/>
        </authorList>
    </citation>
    <scope>NUCLEOTIDE SEQUENCE</scope>
</reference>
<dbReference type="AlphaFoldDB" id="A0AAD1SD38"/>
<evidence type="ECO:0000313" key="2">
    <source>
        <dbReference type="EMBL" id="CAH2297137.1"/>
    </source>
</evidence>
<dbReference type="EMBL" id="OW240916">
    <property type="protein sequence ID" value="CAH2297137.1"/>
    <property type="molecule type" value="Genomic_DNA"/>
</dbReference>
<accession>A0AAD1SD38</accession>
<sequence length="146" mass="16213">MAAEPDRHCGLGAHSRQLWEISPERLIYPETRPGVLSIDTADLVQRPRSAELKNSRGTQATSRDGPTMPRHTPDSSGSLRGPHIYPAPNREWLIPPDKPYHSIRGNCEAKDCILPVMGVDCYLHRDWGRLLSDSGVVIIRVTLSLG</sequence>
<evidence type="ECO:0000256" key="1">
    <source>
        <dbReference type="SAM" id="MobiDB-lite"/>
    </source>
</evidence>
<feature type="compositionally biased region" description="Polar residues" evidence="1">
    <location>
        <begin position="55"/>
        <end position="64"/>
    </location>
</feature>
<protein>
    <submittedName>
        <fullName evidence="2">Uncharacterized protein</fullName>
    </submittedName>
</protein>
<organism evidence="2 3">
    <name type="scientific">Pelobates cultripes</name>
    <name type="common">Western spadefoot toad</name>
    <dbReference type="NCBI Taxonomy" id="61616"/>
    <lineage>
        <taxon>Eukaryota</taxon>
        <taxon>Metazoa</taxon>
        <taxon>Chordata</taxon>
        <taxon>Craniata</taxon>
        <taxon>Vertebrata</taxon>
        <taxon>Euteleostomi</taxon>
        <taxon>Amphibia</taxon>
        <taxon>Batrachia</taxon>
        <taxon>Anura</taxon>
        <taxon>Pelobatoidea</taxon>
        <taxon>Pelobatidae</taxon>
        <taxon>Pelobates</taxon>
    </lineage>
</organism>
<dbReference type="Proteomes" id="UP001295444">
    <property type="component" value="Chromosome 05"/>
</dbReference>
<name>A0AAD1SD38_PELCU</name>
<gene>
    <name evidence="2" type="ORF">PECUL_23A050191</name>
</gene>
<evidence type="ECO:0000313" key="3">
    <source>
        <dbReference type="Proteomes" id="UP001295444"/>
    </source>
</evidence>
<proteinExistence type="predicted"/>
<feature type="region of interest" description="Disordered" evidence="1">
    <location>
        <begin position="39"/>
        <end position="90"/>
    </location>
</feature>
<keyword evidence="3" id="KW-1185">Reference proteome</keyword>